<dbReference type="EMBL" id="BGZK01001152">
    <property type="protein sequence ID" value="GBP72614.1"/>
    <property type="molecule type" value="Genomic_DNA"/>
</dbReference>
<comment type="caution">
    <text evidence="2">The sequence shown here is derived from an EMBL/GenBank/DDBJ whole genome shotgun (WGS) entry which is preliminary data.</text>
</comment>
<evidence type="ECO:0000313" key="2">
    <source>
        <dbReference type="EMBL" id="GBP72614.1"/>
    </source>
</evidence>
<dbReference type="AlphaFoldDB" id="A0A4C1YCB6"/>
<dbReference type="InterPro" id="IPR051320">
    <property type="entry name" value="Viral_Replic_Matur_Polypro"/>
</dbReference>
<dbReference type="PANTHER" id="PTHR33064">
    <property type="entry name" value="POL PROTEIN"/>
    <property type="match status" value="1"/>
</dbReference>
<dbReference type="OrthoDB" id="427924at2759"/>
<dbReference type="PANTHER" id="PTHR33064:SF37">
    <property type="entry name" value="RIBONUCLEASE H"/>
    <property type="match status" value="1"/>
</dbReference>
<organism evidence="2 3">
    <name type="scientific">Eumeta variegata</name>
    <name type="common">Bagworm moth</name>
    <name type="synonym">Eumeta japonica</name>
    <dbReference type="NCBI Taxonomy" id="151549"/>
    <lineage>
        <taxon>Eukaryota</taxon>
        <taxon>Metazoa</taxon>
        <taxon>Ecdysozoa</taxon>
        <taxon>Arthropoda</taxon>
        <taxon>Hexapoda</taxon>
        <taxon>Insecta</taxon>
        <taxon>Pterygota</taxon>
        <taxon>Neoptera</taxon>
        <taxon>Endopterygota</taxon>
        <taxon>Lepidoptera</taxon>
        <taxon>Glossata</taxon>
        <taxon>Ditrysia</taxon>
        <taxon>Tineoidea</taxon>
        <taxon>Psychidae</taxon>
        <taxon>Oiketicinae</taxon>
        <taxon>Eumeta</taxon>
    </lineage>
</organism>
<dbReference type="Proteomes" id="UP000299102">
    <property type="component" value="Unassembled WGS sequence"/>
</dbReference>
<evidence type="ECO:0000313" key="3">
    <source>
        <dbReference type="Proteomes" id="UP000299102"/>
    </source>
</evidence>
<dbReference type="InterPro" id="IPR043128">
    <property type="entry name" value="Rev_trsase/Diguanyl_cyclase"/>
</dbReference>
<dbReference type="GO" id="GO:0071897">
    <property type="term" value="P:DNA biosynthetic process"/>
    <property type="evidence" value="ECO:0007669"/>
    <property type="project" value="UniProtKB-ARBA"/>
</dbReference>
<dbReference type="Gene3D" id="3.30.70.270">
    <property type="match status" value="1"/>
</dbReference>
<keyword evidence="3" id="KW-1185">Reference proteome</keyword>
<dbReference type="Pfam" id="PF17919">
    <property type="entry name" value="RT_RNaseH_2"/>
    <property type="match status" value="1"/>
</dbReference>
<sequence>MSKIIKPLTNLTKKAEKFIITDEVKRAFKQSKDLLTNAPILSYPDYNNTFTLTTDASDKALGAVLSQNQHPIAYASRTLSETERRYNTTEKELLAVLWA</sequence>
<name>A0A4C1YCB6_EUMVA</name>
<gene>
    <name evidence="2" type="primary">pol</name>
    <name evidence="2" type="ORF">EVAR_83124_1</name>
</gene>
<reference evidence="2 3" key="1">
    <citation type="journal article" date="2019" name="Commun. Biol.">
        <title>The bagworm genome reveals a unique fibroin gene that provides high tensile strength.</title>
        <authorList>
            <person name="Kono N."/>
            <person name="Nakamura H."/>
            <person name="Ohtoshi R."/>
            <person name="Tomita M."/>
            <person name="Numata K."/>
            <person name="Arakawa K."/>
        </authorList>
    </citation>
    <scope>NUCLEOTIDE SEQUENCE [LARGE SCALE GENOMIC DNA]</scope>
</reference>
<dbReference type="InterPro" id="IPR041577">
    <property type="entry name" value="RT_RNaseH_2"/>
</dbReference>
<protein>
    <submittedName>
        <fullName evidence="2">Retrovirus-related Pol polyprotein from transposon 17.6</fullName>
    </submittedName>
</protein>
<feature type="domain" description="Reverse transcriptase/retrotransposon-derived protein RNase H-like" evidence="1">
    <location>
        <begin position="21"/>
        <end position="99"/>
    </location>
</feature>
<dbReference type="STRING" id="151549.A0A4C1YCB6"/>
<proteinExistence type="predicted"/>
<accession>A0A4C1YCB6</accession>
<dbReference type="SUPFAM" id="SSF56672">
    <property type="entry name" value="DNA/RNA polymerases"/>
    <property type="match status" value="1"/>
</dbReference>
<evidence type="ECO:0000259" key="1">
    <source>
        <dbReference type="Pfam" id="PF17919"/>
    </source>
</evidence>
<dbReference type="InterPro" id="IPR043502">
    <property type="entry name" value="DNA/RNA_pol_sf"/>
</dbReference>